<comment type="similarity">
    <text evidence="1 10">Belongs to the class-I aminoacyl-tRNA synthetase family.</text>
</comment>
<evidence type="ECO:0000256" key="4">
    <source>
        <dbReference type="ARBA" id="ARBA00022741"/>
    </source>
</evidence>
<evidence type="ECO:0000259" key="13">
    <source>
        <dbReference type="SMART" id="SM01016"/>
    </source>
</evidence>
<dbReference type="CDD" id="cd00671">
    <property type="entry name" value="ArgRS_core"/>
    <property type="match status" value="1"/>
</dbReference>
<dbReference type="EC" id="6.1.1.19" evidence="2"/>
<comment type="caution">
    <text evidence="14">The sequence shown here is derived from an EMBL/GenBank/DDBJ whole genome shotgun (WGS) entry which is preliminary data.</text>
</comment>
<name>A0AAD2FZ60_9STRA</name>
<feature type="domain" description="DALR anticodon binding" evidence="12">
    <location>
        <begin position="715"/>
        <end position="835"/>
    </location>
</feature>
<dbReference type="SUPFAM" id="SSF47323">
    <property type="entry name" value="Anticodon-binding domain of a subclass of class I aminoacyl-tRNA synthetases"/>
    <property type="match status" value="1"/>
</dbReference>
<dbReference type="Gene3D" id="3.30.1360.70">
    <property type="entry name" value="Arginyl tRNA synthetase N-terminal domain"/>
    <property type="match status" value="1"/>
</dbReference>
<evidence type="ECO:0000256" key="6">
    <source>
        <dbReference type="ARBA" id="ARBA00022917"/>
    </source>
</evidence>
<dbReference type="Gene3D" id="1.10.730.10">
    <property type="entry name" value="Isoleucyl-tRNA Synthetase, Domain 1"/>
    <property type="match status" value="1"/>
</dbReference>
<feature type="compositionally biased region" description="Basic and acidic residues" evidence="11">
    <location>
        <begin position="1"/>
        <end position="24"/>
    </location>
</feature>
<dbReference type="HAMAP" id="MF_00123">
    <property type="entry name" value="Arg_tRNA_synth"/>
    <property type="match status" value="1"/>
</dbReference>
<evidence type="ECO:0000313" key="14">
    <source>
        <dbReference type="EMBL" id="CAJ1955187.1"/>
    </source>
</evidence>
<dbReference type="PRINTS" id="PR01038">
    <property type="entry name" value="TRNASYNTHARG"/>
</dbReference>
<evidence type="ECO:0000256" key="5">
    <source>
        <dbReference type="ARBA" id="ARBA00022840"/>
    </source>
</evidence>
<dbReference type="Pfam" id="PF00750">
    <property type="entry name" value="tRNA-synt_1d"/>
    <property type="match status" value="1"/>
</dbReference>
<reference evidence="14" key="1">
    <citation type="submission" date="2023-08" db="EMBL/GenBank/DDBJ databases">
        <authorList>
            <person name="Audoor S."/>
            <person name="Bilcke G."/>
        </authorList>
    </citation>
    <scope>NUCLEOTIDE SEQUENCE</scope>
</reference>
<dbReference type="AlphaFoldDB" id="A0AAD2FZ60"/>
<dbReference type="InterPro" id="IPR001278">
    <property type="entry name" value="Arg-tRNA-ligase"/>
</dbReference>
<dbReference type="InterPro" id="IPR005148">
    <property type="entry name" value="Arg-tRNA-synth_N"/>
</dbReference>
<evidence type="ECO:0000256" key="8">
    <source>
        <dbReference type="ARBA" id="ARBA00033033"/>
    </source>
</evidence>
<comment type="catalytic activity">
    <reaction evidence="9">
        <text>tRNA(Arg) + L-arginine + ATP = L-arginyl-tRNA(Arg) + AMP + diphosphate</text>
        <dbReference type="Rhea" id="RHEA:20301"/>
        <dbReference type="Rhea" id="RHEA-COMP:9658"/>
        <dbReference type="Rhea" id="RHEA-COMP:9673"/>
        <dbReference type="ChEBI" id="CHEBI:30616"/>
        <dbReference type="ChEBI" id="CHEBI:32682"/>
        <dbReference type="ChEBI" id="CHEBI:33019"/>
        <dbReference type="ChEBI" id="CHEBI:78442"/>
        <dbReference type="ChEBI" id="CHEBI:78513"/>
        <dbReference type="ChEBI" id="CHEBI:456215"/>
        <dbReference type="EC" id="6.1.1.19"/>
    </reaction>
</comment>
<dbReference type="InterPro" id="IPR008909">
    <property type="entry name" value="DALR_anticod-bd"/>
</dbReference>
<dbReference type="SUPFAM" id="SSF52374">
    <property type="entry name" value="Nucleotidylyl transferase"/>
    <property type="match status" value="1"/>
</dbReference>
<dbReference type="FunFam" id="3.40.50.620:FF:000096">
    <property type="entry name" value="Arginine--tRNA ligase chloroplastic/mitochondrial"/>
    <property type="match status" value="1"/>
</dbReference>
<protein>
    <recommendedName>
        <fullName evidence="2">arginine--tRNA ligase</fullName>
        <ecNumber evidence="2">6.1.1.19</ecNumber>
    </recommendedName>
    <alternativeName>
        <fullName evidence="8">Arginyl-tRNA synthetase</fullName>
    </alternativeName>
</protein>
<keyword evidence="3 10" id="KW-0436">Ligase</keyword>
<dbReference type="InterPro" id="IPR035684">
    <property type="entry name" value="ArgRS_core"/>
</dbReference>
<dbReference type="Pfam" id="PF03485">
    <property type="entry name" value="Arg_tRNA_synt_N"/>
    <property type="match status" value="1"/>
</dbReference>
<evidence type="ECO:0000256" key="1">
    <source>
        <dbReference type="ARBA" id="ARBA00005594"/>
    </source>
</evidence>
<dbReference type="SUPFAM" id="SSF55190">
    <property type="entry name" value="Arginyl-tRNA synthetase (ArgRS), N-terminal 'additional' domain"/>
    <property type="match status" value="1"/>
</dbReference>
<feature type="compositionally biased region" description="Pro residues" evidence="11">
    <location>
        <begin position="47"/>
        <end position="68"/>
    </location>
</feature>
<dbReference type="InterPro" id="IPR014729">
    <property type="entry name" value="Rossmann-like_a/b/a_fold"/>
</dbReference>
<keyword evidence="15" id="KW-1185">Reference proteome</keyword>
<sequence>MAEPEKKLSKNEQKKLAKKAEKAAKKAAMAGGGNPPAGGAPAREPKQPAPGAPAPVAAPAPGPTPTPTPTPALKVLIFNGDEGCSATLKAVWAATHYSVDVGVATKKDLPAGFSADKKPALIYGNDVVLGGGGNAMCKAIALMGGAEYSFEADEWCEFERTSMRGNAIGNLDSLGAALEASPTGVHIIGESDSMADICIISALSKHADKLSSWPSHVQTYYKAHIPALERVKAAMPNYISEPPVDLNDPRMIIVLTQIFLDSFESVFPNSTVPKTLVSKCANKKHGDFQCSGAMPAFASLKKSGGLPDGINSPQQVAQAVVAHLGADHAVLSDLSTQGPGFICFRIATSYLQHQVQNLVGKSLPKPNIKPQQCVVDFSSPNIAKEMHVGHLRSTIIGESVCRVLEFVGHKVERVNHVGDWGTQFGMLIQYLQEEYPDFSENMPNITDLTEFYKCAKQRFDEDPEFKKTSQLNVGKLQSGNEAFLKMWKILCDISRKEFQKVYNRLDVTTHEFGESFYNDKIPAVIEEFQKHGMISIEEGGAKCVFVKGAKIPLMLQKSDKGYGYDSTDMAALKYRLQAIGAQRIIVITDFSQGDHFVMCNQAAHDIGWVNAGQRLQHIGFGTVQGEDGKRFKTRSGETVRLVDLLDEAVSRMENSLLQRIESGKANITKEEVHEVAEAIGYGAVKYFDLRRNPTSNYKFSYDGMLDTKGDTAVYLLYARVRFESIMAKAKAEHGVDVEELIKNGEKIVLGHPSERNLALQLHAFGDTIGTTLDDLFPYHICEYVYNLSIAGSEFVTNCRVLGSEEMKSRLLLCHVTTMAMRQCFDLLGIRHVKRI</sequence>
<dbReference type="Pfam" id="PF05746">
    <property type="entry name" value="DALR_1"/>
    <property type="match status" value="1"/>
</dbReference>
<keyword evidence="6 10" id="KW-0648">Protein biosynthesis</keyword>
<dbReference type="PROSITE" id="PS00178">
    <property type="entry name" value="AA_TRNA_LIGASE_I"/>
    <property type="match status" value="1"/>
</dbReference>
<gene>
    <name evidence="14" type="ORF">CYCCA115_LOCUS15627</name>
</gene>
<dbReference type="PANTHER" id="PTHR11956:SF5">
    <property type="entry name" value="ARGININE--TRNA LIGASE, CYTOPLASMIC"/>
    <property type="match status" value="1"/>
</dbReference>
<keyword evidence="4 10" id="KW-0547">Nucleotide-binding</keyword>
<evidence type="ECO:0000256" key="2">
    <source>
        <dbReference type="ARBA" id="ARBA00012837"/>
    </source>
</evidence>
<keyword evidence="7 10" id="KW-0030">Aminoacyl-tRNA synthetase</keyword>
<dbReference type="EMBL" id="CAKOGP040001881">
    <property type="protein sequence ID" value="CAJ1955187.1"/>
    <property type="molecule type" value="Genomic_DNA"/>
</dbReference>
<evidence type="ECO:0000256" key="11">
    <source>
        <dbReference type="SAM" id="MobiDB-lite"/>
    </source>
</evidence>
<dbReference type="InterPro" id="IPR036695">
    <property type="entry name" value="Arg-tRNA-synth_N_sf"/>
</dbReference>
<evidence type="ECO:0000256" key="3">
    <source>
        <dbReference type="ARBA" id="ARBA00022598"/>
    </source>
</evidence>
<evidence type="ECO:0000256" key="7">
    <source>
        <dbReference type="ARBA" id="ARBA00023146"/>
    </source>
</evidence>
<feature type="domain" description="Arginyl tRNA synthetase N-terminal" evidence="13">
    <location>
        <begin position="253"/>
        <end position="346"/>
    </location>
</feature>
<dbReference type="NCBIfam" id="TIGR00456">
    <property type="entry name" value="argS"/>
    <property type="match status" value="1"/>
</dbReference>
<feature type="region of interest" description="Disordered" evidence="11">
    <location>
        <begin position="1"/>
        <end position="68"/>
    </location>
</feature>
<organism evidence="14 15">
    <name type="scientific">Cylindrotheca closterium</name>
    <dbReference type="NCBI Taxonomy" id="2856"/>
    <lineage>
        <taxon>Eukaryota</taxon>
        <taxon>Sar</taxon>
        <taxon>Stramenopiles</taxon>
        <taxon>Ochrophyta</taxon>
        <taxon>Bacillariophyta</taxon>
        <taxon>Bacillariophyceae</taxon>
        <taxon>Bacillariophycidae</taxon>
        <taxon>Bacillariales</taxon>
        <taxon>Bacillariaceae</taxon>
        <taxon>Cylindrotheca</taxon>
    </lineage>
</organism>
<dbReference type="GO" id="GO:0005737">
    <property type="term" value="C:cytoplasm"/>
    <property type="evidence" value="ECO:0007669"/>
    <property type="project" value="InterPro"/>
</dbReference>
<dbReference type="InterPro" id="IPR001412">
    <property type="entry name" value="aa-tRNA-synth_I_CS"/>
</dbReference>
<evidence type="ECO:0000259" key="12">
    <source>
        <dbReference type="SMART" id="SM00836"/>
    </source>
</evidence>
<dbReference type="Proteomes" id="UP001295423">
    <property type="component" value="Unassembled WGS sequence"/>
</dbReference>
<dbReference type="SMART" id="SM01016">
    <property type="entry name" value="Arg_tRNA_synt_N"/>
    <property type="match status" value="1"/>
</dbReference>
<dbReference type="SMART" id="SM00836">
    <property type="entry name" value="DALR_1"/>
    <property type="match status" value="1"/>
</dbReference>
<dbReference type="InterPro" id="IPR009080">
    <property type="entry name" value="tRNAsynth_Ia_anticodon-bd"/>
</dbReference>
<proteinExistence type="inferred from homology"/>
<accession>A0AAD2FZ60</accession>
<evidence type="ECO:0000256" key="10">
    <source>
        <dbReference type="RuleBase" id="RU363038"/>
    </source>
</evidence>
<evidence type="ECO:0000313" key="15">
    <source>
        <dbReference type="Proteomes" id="UP001295423"/>
    </source>
</evidence>
<dbReference type="GO" id="GO:0004814">
    <property type="term" value="F:arginine-tRNA ligase activity"/>
    <property type="evidence" value="ECO:0007669"/>
    <property type="project" value="UniProtKB-EC"/>
</dbReference>
<dbReference type="GO" id="GO:0006420">
    <property type="term" value="P:arginyl-tRNA aminoacylation"/>
    <property type="evidence" value="ECO:0007669"/>
    <property type="project" value="InterPro"/>
</dbReference>
<dbReference type="Gene3D" id="3.40.50.620">
    <property type="entry name" value="HUPs"/>
    <property type="match status" value="1"/>
</dbReference>
<dbReference type="GO" id="GO:0005524">
    <property type="term" value="F:ATP binding"/>
    <property type="evidence" value="ECO:0007669"/>
    <property type="project" value="UniProtKB-KW"/>
</dbReference>
<keyword evidence="5 10" id="KW-0067">ATP-binding</keyword>
<evidence type="ECO:0000256" key="9">
    <source>
        <dbReference type="ARBA" id="ARBA00049339"/>
    </source>
</evidence>
<dbReference type="FunFam" id="1.10.730.10:FF:000006">
    <property type="entry name" value="Arginyl-tRNA synthetase 2, mitochondrial"/>
    <property type="match status" value="1"/>
</dbReference>
<dbReference type="PANTHER" id="PTHR11956">
    <property type="entry name" value="ARGINYL-TRNA SYNTHETASE"/>
    <property type="match status" value="1"/>
</dbReference>